<dbReference type="EMBL" id="JAQOWY010000354">
    <property type="protein sequence ID" value="KAK1843515.1"/>
    <property type="molecule type" value="Genomic_DNA"/>
</dbReference>
<gene>
    <name evidence="1" type="ORF">CCHR01_13861</name>
</gene>
<sequence length="197" mass="22085">MHAVAHAIARANQLSLLYLSSAVWHDLSCQPDQTTRTTTCRCSSSRTPKISDHNFLQQKQAQRQAHINFSVQGRFSKTTIMLTPLPAVLSSSVFGTCQGRFRDSVCQPHRARPQTRLLWGDRKSISRAPKNRLLTQHCQNAEGHSRWQRKPPRPRTWLPPPSAISSWGAPAAPINGSRLLETWVHTLDSNAMGHVVV</sequence>
<dbReference type="AlphaFoldDB" id="A0AAD9A9Q3"/>
<evidence type="ECO:0000313" key="1">
    <source>
        <dbReference type="EMBL" id="KAK1843515.1"/>
    </source>
</evidence>
<comment type="caution">
    <text evidence="1">The sequence shown here is derived from an EMBL/GenBank/DDBJ whole genome shotgun (WGS) entry which is preliminary data.</text>
</comment>
<organism evidence="1 2">
    <name type="scientific">Colletotrichum chrysophilum</name>
    <dbReference type="NCBI Taxonomy" id="1836956"/>
    <lineage>
        <taxon>Eukaryota</taxon>
        <taxon>Fungi</taxon>
        <taxon>Dikarya</taxon>
        <taxon>Ascomycota</taxon>
        <taxon>Pezizomycotina</taxon>
        <taxon>Sordariomycetes</taxon>
        <taxon>Hypocreomycetidae</taxon>
        <taxon>Glomerellales</taxon>
        <taxon>Glomerellaceae</taxon>
        <taxon>Colletotrichum</taxon>
        <taxon>Colletotrichum gloeosporioides species complex</taxon>
    </lineage>
</organism>
<keyword evidence="2" id="KW-1185">Reference proteome</keyword>
<dbReference type="Proteomes" id="UP001243330">
    <property type="component" value="Unassembled WGS sequence"/>
</dbReference>
<protein>
    <submittedName>
        <fullName evidence="1">Uncharacterized protein</fullName>
    </submittedName>
</protein>
<evidence type="ECO:0000313" key="2">
    <source>
        <dbReference type="Proteomes" id="UP001243330"/>
    </source>
</evidence>
<name>A0AAD9A9Q3_9PEZI</name>
<reference evidence="1" key="1">
    <citation type="submission" date="2023-01" db="EMBL/GenBank/DDBJ databases">
        <title>Colletotrichum chrysophilum M932 genome sequence.</title>
        <authorList>
            <person name="Baroncelli R."/>
        </authorList>
    </citation>
    <scope>NUCLEOTIDE SEQUENCE</scope>
    <source>
        <strain evidence="1">M932</strain>
    </source>
</reference>
<proteinExistence type="predicted"/>
<accession>A0AAD9A9Q3</accession>